<evidence type="ECO:0000313" key="3">
    <source>
        <dbReference type="EMBL" id="OGY12749.1"/>
    </source>
</evidence>
<dbReference type="Proteomes" id="UP000178659">
    <property type="component" value="Unassembled WGS sequence"/>
</dbReference>
<dbReference type="InterPro" id="IPR011761">
    <property type="entry name" value="ATP-grasp"/>
</dbReference>
<sequence>MSKQILVITGGSKKRLDPFKEASGRLGVDLTTASFSELSYILNDGNFKLKVNGVDVASYGVVYIRLVGKRREDAILLTEYAKDKGIKVLDTTHLNQGVLPKSLEIKKLFEAGVLVPKTYFGRVLDIFEKGQEVLGKWFVIKSTSGKRSKAVWSLKTKEEAEILKADLLKREENGERFFAQSFVYASQRERYFVVGDKIVAGITRPTIWRRRFLERVNGEMPEGKREPIVPIPENDAKITLSAARVASLEIAGVDVVHDEVSGETFILEVNSAPRWEGVSHDAGINIEEEIVKYLASL</sequence>
<dbReference type="Pfam" id="PF08443">
    <property type="entry name" value="RimK"/>
    <property type="match status" value="1"/>
</dbReference>
<dbReference type="PROSITE" id="PS00213">
    <property type="entry name" value="LIPOCALIN"/>
    <property type="match status" value="1"/>
</dbReference>
<evidence type="ECO:0000256" key="1">
    <source>
        <dbReference type="PROSITE-ProRule" id="PRU00409"/>
    </source>
</evidence>
<keyword evidence="1" id="KW-0067">ATP-binding</keyword>
<dbReference type="AlphaFoldDB" id="A0A1G1VBJ1"/>
<dbReference type="InterPro" id="IPR022272">
    <property type="entry name" value="Lipocalin_CS"/>
</dbReference>
<dbReference type="EMBL" id="MHCC01000025">
    <property type="protein sequence ID" value="OGY12749.1"/>
    <property type="molecule type" value="Genomic_DNA"/>
</dbReference>
<name>A0A1G1VBJ1_9BACT</name>
<dbReference type="GO" id="GO:0016879">
    <property type="term" value="F:ligase activity, forming carbon-nitrogen bonds"/>
    <property type="evidence" value="ECO:0007669"/>
    <property type="project" value="TreeGrafter"/>
</dbReference>
<dbReference type="GO" id="GO:0005524">
    <property type="term" value="F:ATP binding"/>
    <property type="evidence" value="ECO:0007669"/>
    <property type="project" value="UniProtKB-UniRule"/>
</dbReference>
<dbReference type="PANTHER" id="PTHR21621:SF0">
    <property type="entry name" value="BETA-CITRYLGLUTAMATE SYNTHASE B-RELATED"/>
    <property type="match status" value="1"/>
</dbReference>
<accession>A0A1G1VBJ1</accession>
<dbReference type="GO" id="GO:0005737">
    <property type="term" value="C:cytoplasm"/>
    <property type="evidence" value="ECO:0007669"/>
    <property type="project" value="TreeGrafter"/>
</dbReference>
<protein>
    <recommendedName>
        <fullName evidence="2">ATP-grasp domain-containing protein</fullName>
    </recommendedName>
</protein>
<comment type="caution">
    <text evidence="3">The sequence shown here is derived from an EMBL/GenBank/DDBJ whole genome shotgun (WGS) entry which is preliminary data.</text>
</comment>
<gene>
    <name evidence="3" type="ORF">A3A77_00475</name>
</gene>
<dbReference type="GO" id="GO:0046872">
    <property type="term" value="F:metal ion binding"/>
    <property type="evidence" value="ECO:0007669"/>
    <property type="project" value="InterPro"/>
</dbReference>
<dbReference type="InterPro" id="IPR013651">
    <property type="entry name" value="ATP-grasp_RimK-type"/>
</dbReference>
<organism evidence="3 4">
    <name type="scientific">Candidatus Blackburnbacteria bacterium RIFCSPLOWO2_01_FULL_40_20</name>
    <dbReference type="NCBI Taxonomy" id="1797519"/>
    <lineage>
        <taxon>Bacteria</taxon>
        <taxon>Candidatus Blackburniibacteriota</taxon>
    </lineage>
</organism>
<reference evidence="3 4" key="1">
    <citation type="journal article" date="2016" name="Nat. Commun.">
        <title>Thousands of microbial genomes shed light on interconnected biogeochemical processes in an aquifer system.</title>
        <authorList>
            <person name="Anantharaman K."/>
            <person name="Brown C.T."/>
            <person name="Hug L.A."/>
            <person name="Sharon I."/>
            <person name="Castelle C.J."/>
            <person name="Probst A.J."/>
            <person name="Thomas B.C."/>
            <person name="Singh A."/>
            <person name="Wilkins M.J."/>
            <person name="Karaoz U."/>
            <person name="Brodie E.L."/>
            <person name="Williams K.H."/>
            <person name="Hubbard S.S."/>
            <person name="Banfield J.F."/>
        </authorList>
    </citation>
    <scope>NUCLEOTIDE SEQUENCE [LARGE SCALE GENOMIC DNA]</scope>
</reference>
<dbReference type="PANTHER" id="PTHR21621">
    <property type="entry name" value="RIBOSOMAL PROTEIN S6 MODIFICATION PROTEIN"/>
    <property type="match status" value="1"/>
</dbReference>
<keyword evidence="1" id="KW-0547">Nucleotide-binding</keyword>
<feature type="domain" description="ATP-grasp" evidence="2">
    <location>
        <begin position="105"/>
        <end position="295"/>
    </location>
</feature>
<proteinExistence type="predicted"/>
<evidence type="ECO:0000313" key="4">
    <source>
        <dbReference type="Proteomes" id="UP000178659"/>
    </source>
</evidence>
<dbReference type="PROSITE" id="PS50975">
    <property type="entry name" value="ATP_GRASP"/>
    <property type="match status" value="1"/>
</dbReference>
<dbReference type="SUPFAM" id="SSF56059">
    <property type="entry name" value="Glutathione synthetase ATP-binding domain-like"/>
    <property type="match status" value="1"/>
</dbReference>
<evidence type="ECO:0000259" key="2">
    <source>
        <dbReference type="PROSITE" id="PS50975"/>
    </source>
</evidence>
<dbReference type="Gene3D" id="3.30.470.20">
    <property type="entry name" value="ATP-grasp fold, B domain"/>
    <property type="match status" value="1"/>
</dbReference>